<keyword evidence="7" id="KW-1185">Reference proteome</keyword>
<dbReference type="Proteomes" id="UP001642483">
    <property type="component" value="Unassembled WGS sequence"/>
</dbReference>
<dbReference type="InterPro" id="IPR036241">
    <property type="entry name" value="NSFL1C_SEP_dom_sf"/>
</dbReference>
<dbReference type="Gene3D" id="3.10.20.90">
    <property type="entry name" value="Phosphatidylinositol 3-kinase Catalytic Subunit, Chain A, domain 1"/>
    <property type="match status" value="1"/>
</dbReference>
<dbReference type="PROSITE" id="PS50033">
    <property type="entry name" value="UBX"/>
    <property type="match status" value="1"/>
</dbReference>
<feature type="region of interest" description="Disordered" evidence="2">
    <location>
        <begin position="19"/>
        <end position="38"/>
    </location>
</feature>
<evidence type="ECO:0000259" key="4">
    <source>
        <dbReference type="PROSITE" id="PS50053"/>
    </source>
</evidence>
<accession>A0ABP0FVY6</accession>
<feature type="domain" description="Ubiquitin-like" evidence="4">
    <location>
        <begin position="459"/>
        <end position="535"/>
    </location>
</feature>
<dbReference type="InterPro" id="IPR029071">
    <property type="entry name" value="Ubiquitin-like_domsf"/>
</dbReference>
<comment type="caution">
    <text evidence="6">The sequence shown here is derived from an EMBL/GenBank/DDBJ whole genome shotgun (WGS) entry which is preliminary data.</text>
</comment>
<dbReference type="PROSITE" id="PS51399">
    <property type="entry name" value="SEP"/>
    <property type="match status" value="1"/>
</dbReference>
<evidence type="ECO:0000256" key="2">
    <source>
        <dbReference type="SAM" id="MobiDB-lite"/>
    </source>
</evidence>
<dbReference type="PANTHER" id="PTHR23333">
    <property type="entry name" value="UBX DOMAIN CONTAINING PROTEIN"/>
    <property type="match status" value="1"/>
</dbReference>
<dbReference type="InterPro" id="IPR000626">
    <property type="entry name" value="Ubiquitin-like_dom"/>
</dbReference>
<gene>
    <name evidence="6" type="ORF">CVLEPA_LOCUS14557</name>
</gene>
<evidence type="ECO:0000313" key="6">
    <source>
        <dbReference type="EMBL" id="CAK8683488.1"/>
    </source>
</evidence>
<evidence type="ECO:0008006" key="8">
    <source>
        <dbReference type="Google" id="ProtNLM"/>
    </source>
</evidence>
<dbReference type="PANTHER" id="PTHR23333:SF4">
    <property type="entry name" value="UBX DOMAIN-CONTAINING PROTEIN 11"/>
    <property type="match status" value="1"/>
</dbReference>
<dbReference type="EMBL" id="CAWYQH010000097">
    <property type="protein sequence ID" value="CAK8683488.1"/>
    <property type="molecule type" value="Genomic_DNA"/>
</dbReference>
<dbReference type="InterPro" id="IPR012989">
    <property type="entry name" value="SEP_domain"/>
</dbReference>
<keyword evidence="1" id="KW-0175">Coiled coil</keyword>
<organism evidence="6 7">
    <name type="scientific">Clavelina lepadiformis</name>
    <name type="common">Light-bulb sea squirt</name>
    <name type="synonym">Ascidia lepadiformis</name>
    <dbReference type="NCBI Taxonomy" id="159417"/>
    <lineage>
        <taxon>Eukaryota</taxon>
        <taxon>Metazoa</taxon>
        <taxon>Chordata</taxon>
        <taxon>Tunicata</taxon>
        <taxon>Ascidiacea</taxon>
        <taxon>Aplousobranchia</taxon>
        <taxon>Clavelinidae</taxon>
        <taxon>Clavelina</taxon>
    </lineage>
</organism>
<dbReference type="SUPFAM" id="SSF102848">
    <property type="entry name" value="NSFL1 (p97 ATPase) cofactor p47, SEP domain"/>
    <property type="match status" value="1"/>
</dbReference>
<sequence length="535" mass="60615">MPLRSSEYMKEQELLDEFSRHNERQSHNEFSKDSLPQLVPLSTNSSMDFASVTSADSPLEGLTPRSILGPINTRPSQMFNPLVKPVKGNASRATPPNDLELISTMMKRITQLEKQTSYYSREVLEKDRRIKVLEEKLTLLNKNKEIFQNDSPSRVSELEAKCGLLQHQLHEMETFLADYGMIWVGDKSEFTDKYIDGNKEDSPVAMFANSSHPEFITLDKSYAVDFDLIVKNIQDLNIIAGEGKSIIQKTKDGARLKVQDTIPLTLYANGFVMFSGPFRPYSDITTRRCLSDIMDGFFPSELHKKYPDGVPIKVTDNRNVIFKDPRSKEMFPGIGRALQGEKTENLPEFITSSTTASKQTNTNCSSTEVCFWQGTSCTVTSKLPAQKISVDQFLERLPKSVVRGGKVIDVRSSLKDALTIDLEKGSDSPVLVETDVVQEMQNRMNMPESIRPISARDVTTIRVKCENGKNTYILKMKFLDTIGDLRKYINQQRPRHRAPYEIITTFPKRVHSDVKKTLQESGLVPNATLHLKSRK</sequence>
<feature type="domain" description="UBX" evidence="3">
    <location>
        <begin position="454"/>
        <end position="531"/>
    </location>
</feature>
<dbReference type="SUPFAM" id="SSF54236">
    <property type="entry name" value="Ubiquitin-like"/>
    <property type="match status" value="1"/>
</dbReference>
<dbReference type="Pfam" id="PF08059">
    <property type="entry name" value="SEP"/>
    <property type="match status" value="1"/>
</dbReference>
<protein>
    <recommendedName>
        <fullName evidence="8">UBX domain-containing protein 11</fullName>
    </recommendedName>
</protein>
<dbReference type="CDD" id="cd17077">
    <property type="entry name" value="UBX_UBXN11"/>
    <property type="match status" value="1"/>
</dbReference>
<evidence type="ECO:0000259" key="5">
    <source>
        <dbReference type="PROSITE" id="PS51399"/>
    </source>
</evidence>
<evidence type="ECO:0000259" key="3">
    <source>
        <dbReference type="PROSITE" id="PS50033"/>
    </source>
</evidence>
<dbReference type="Gene3D" id="3.30.420.210">
    <property type="entry name" value="SEP domain"/>
    <property type="match status" value="1"/>
</dbReference>
<feature type="compositionally biased region" description="Basic and acidic residues" evidence="2">
    <location>
        <begin position="19"/>
        <end position="32"/>
    </location>
</feature>
<reference evidence="6 7" key="1">
    <citation type="submission" date="2024-02" db="EMBL/GenBank/DDBJ databases">
        <authorList>
            <person name="Daric V."/>
            <person name="Darras S."/>
        </authorList>
    </citation>
    <scope>NUCLEOTIDE SEQUENCE [LARGE SCALE GENOMIC DNA]</scope>
</reference>
<evidence type="ECO:0000313" key="7">
    <source>
        <dbReference type="Proteomes" id="UP001642483"/>
    </source>
</evidence>
<evidence type="ECO:0000256" key="1">
    <source>
        <dbReference type="SAM" id="Coils"/>
    </source>
</evidence>
<feature type="coiled-coil region" evidence="1">
    <location>
        <begin position="123"/>
        <end position="150"/>
    </location>
</feature>
<feature type="domain" description="SEP" evidence="5">
    <location>
        <begin position="259"/>
        <end position="323"/>
    </location>
</feature>
<proteinExistence type="predicted"/>
<dbReference type="Pfam" id="PF00789">
    <property type="entry name" value="UBX"/>
    <property type="match status" value="1"/>
</dbReference>
<name>A0ABP0FVY6_CLALP</name>
<dbReference type="InterPro" id="IPR001012">
    <property type="entry name" value="UBX_dom"/>
</dbReference>
<dbReference type="PROSITE" id="PS50053">
    <property type="entry name" value="UBIQUITIN_2"/>
    <property type="match status" value="1"/>
</dbReference>